<evidence type="ECO:0000313" key="2">
    <source>
        <dbReference type="Proteomes" id="UP000257109"/>
    </source>
</evidence>
<sequence>MDMTKCKIPPFLGNCNLDTYVDLELKFMDDLKRRGIIDMYENWEALKNIMKARLYQESRSVDEYDNEMEMNLVRAQIRESEEATMARFLHDLNREI</sequence>
<dbReference type="OrthoDB" id="1747743at2759"/>
<proteinExistence type="predicted"/>
<reference evidence="1" key="1">
    <citation type="submission" date="2018-05" db="EMBL/GenBank/DDBJ databases">
        <title>Draft genome of Mucuna pruriens seed.</title>
        <authorList>
            <person name="Nnadi N.E."/>
            <person name="Vos R."/>
            <person name="Hasami M.H."/>
            <person name="Devisetty U.K."/>
            <person name="Aguiy J.C."/>
        </authorList>
    </citation>
    <scope>NUCLEOTIDE SEQUENCE [LARGE SCALE GENOMIC DNA]</scope>
    <source>
        <strain evidence="1">JCA_2017</strain>
    </source>
</reference>
<organism evidence="1 2">
    <name type="scientific">Mucuna pruriens</name>
    <name type="common">Velvet bean</name>
    <name type="synonym">Dolichos pruriens</name>
    <dbReference type="NCBI Taxonomy" id="157652"/>
    <lineage>
        <taxon>Eukaryota</taxon>
        <taxon>Viridiplantae</taxon>
        <taxon>Streptophyta</taxon>
        <taxon>Embryophyta</taxon>
        <taxon>Tracheophyta</taxon>
        <taxon>Spermatophyta</taxon>
        <taxon>Magnoliopsida</taxon>
        <taxon>eudicotyledons</taxon>
        <taxon>Gunneridae</taxon>
        <taxon>Pentapetalae</taxon>
        <taxon>rosids</taxon>
        <taxon>fabids</taxon>
        <taxon>Fabales</taxon>
        <taxon>Fabaceae</taxon>
        <taxon>Papilionoideae</taxon>
        <taxon>50 kb inversion clade</taxon>
        <taxon>NPAAA clade</taxon>
        <taxon>indigoferoid/millettioid clade</taxon>
        <taxon>Phaseoleae</taxon>
        <taxon>Mucuna</taxon>
    </lineage>
</organism>
<evidence type="ECO:0008006" key="3">
    <source>
        <dbReference type="Google" id="ProtNLM"/>
    </source>
</evidence>
<evidence type="ECO:0000313" key="1">
    <source>
        <dbReference type="EMBL" id="RDX91473.1"/>
    </source>
</evidence>
<feature type="non-terminal residue" evidence="1">
    <location>
        <position position="1"/>
    </location>
</feature>
<dbReference type="Proteomes" id="UP000257109">
    <property type="component" value="Unassembled WGS sequence"/>
</dbReference>
<comment type="caution">
    <text evidence="1">The sequence shown here is derived from an EMBL/GenBank/DDBJ whole genome shotgun (WGS) entry which is preliminary data.</text>
</comment>
<protein>
    <recommendedName>
        <fullName evidence="3">Retrotransposon gag domain-containing protein</fullName>
    </recommendedName>
</protein>
<dbReference type="EMBL" id="QJKJ01005115">
    <property type="protein sequence ID" value="RDX91473.1"/>
    <property type="molecule type" value="Genomic_DNA"/>
</dbReference>
<keyword evidence="2" id="KW-1185">Reference proteome</keyword>
<dbReference type="AlphaFoldDB" id="A0A371GMC1"/>
<name>A0A371GMC1_MUCPR</name>
<gene>
    <name evidence="1" type="ORF">CR513_26544</name>
</gene>
<accession>A0A371GMC1</accession>